<protein>
    <submittedName>
        <fullName evidence="1">Uncharacterized protein</fullName>
    </submittedName>
</protein>
<name>A0A8S1QTL1_9CILI</name>
<comment type="caution">
    <text evidence="1">The sequence shown here is derived from an EMBL/GenBank/DDBJ whole genome shotgun (WGS) entry which is preliminary data.</text>
</comment>
<evidence type="ECO:0000313" key="2">
    <source>
        <dbReference type="Proteomes" id="UP000692954"/>
    </source>
</evidence>
<gene>
    <name evidence="1" type="ORF">PSON_ATCC_30995.1.T1160067</name>
</gene>
<proteinExistence type="predicted"/>
<sequence>MNHKKPCQQKKRILIVQQKYMKDILHDKREGVKISTLCKC</sequence>
<reference evidence="1" key="1">
    <citation type="submission" date="2021-01" db="EMBL/GenBank/DDBJ databases">
        <authorList>
            <consortium name="Genoscope - CEA"/>
            <person name="William W."/>
        </authorList>
    </citation>
    <scope>NUCLEOTIDE SEQUENCE</scope>
</reference>
<dbReference type="EMBL" id="CAJJDN010000116">
    <property type="protein sequence ID" value="CAD8118144.1"/>
    <property type="molecule type" value="Genomic_DNA"/>
</dbReference>
<dbReference type="AlphaFoldDB" id="A0A8S1QTL1"/>
<dbReference type="Proteomes" id="UP000692954">
    <property type="component" value="Unassembled WGS sequence"/>
</dbReference>
<accession>A0A8S1QTL1</accession>
<evidence type="ECO:0000313" key="1">
    <source>
        <dbReference type="EMBL" id="CAD8118144.1"/>
    </source>
</evidence>
<keyword evidence="2" id="KW-1185">Reference proteome</keyword>
<organism evidence="1 2">
    <name type="scientific">Paramecium sonneborni</name>
    <dbReference type="NCBI Taxonomy" id="65129"/>
    <lineage>
        <taxon>Eukaryota</taxon>
        <taxon>Sar</taxon>
        <taxon>Alveolata</taxon>
        <taxon>Ciliophora</taxon>
        <taxon>Intramacronucleata</taxon>
        <taxon>Oligohymenophorea</taxon>
        <taxon>Peniculida</taxon>
        <taxon>Parameciidae</taxon>
        <taxon>Paramecium</taxon>
    </lineage>
</organism>